<comment type="caution">
    <text evidence="1">The sequence shown here is derived from an EMBL/GenBank/DDBJ whole genome shotgun (WGS) entry which is preliminary data.</text>
</comment>
<dbReference type="AlphaFoldDB" id="A0A9D1H4Y6"/>
<protein>
    <submittedName>
        <fullName evidence="1">L-2-amino-thiazoline-4-carboxylic acid hydrolase</fullName>
    </submittedName>
</protein>
<accession>A0A9D1H4Y6</accession>
<reference evidence="1" key="1">
    <citation type="submission" date="2020-10" db="EMBL/GenBank/DDBJ databases">
        <authorList>
            <person name="Gilroy R."/>
        </authorList>
    </citation>
    <scope>NUCLEOTIDE SEQUENCE</scope>
    <source>
        <strain evidence="1">ChiBcec7-5410</strain>
    </source>
</reference>
<proteinExistence type="predicted"/>
<name>A0A9D1H4Y6_9FIRM</name>
<dbReference type="InterPro" id="IPR026002">
    <property type="entry name" value="ATC_hydrolase-like"/>
</dbReference>
<sequence length="230" mass="25815">MAFTEESQTFLIAAYYRELKETFGDRATAAFVHAVRQYGIQRGSRMAQRAIRDGQPLDYVTFCRYGEWEPSREILQAGKGSRTEIAQMSPDYELHVLSCPWYQAFEKYHALEAGDLYCGNLDEAINQGFNGAIPFRTVQTKHTAEFCIFEVRDAGITVQTDLSHRPGVVRGFDYHCAHVFAAFGGVCRGIFGEDAGRALMQRVLDAFGSEFGAEMAAELEKMAEQDFLTA</sequence>
<organism evidence="1 2">
    <name type="scientific">Candidatus Faecivivens stercoripullorum</name>
    <dbReference type="NCBI Taxonomy" id="2840805"/>
    <lineage>
        <taxon>Bacteria</taxon>
        <taxon>Bacillati</taxon>
        <taxon>Bacillota</taxon>
        <taxon>Clostridia</taxon>
        <taxon>Eubacteriales</taxon>
        <taxon>Oscillospiraceae</taxon>
        <taxon>Oscillospiraceae incertae sedis</taxon>
        <taxon>Candidatus Faecivivens</taxon>
    </lineage>
</organism>
<dbReference type="Proteomes" id="UP000824160">
    <property type="component" value="Unassembled WGS sequence"/>
</dbReference>
<keyword evidence="1" id="KW-0378">Hydrolase</keyword>
<evidence type="ECO:0000313" key="2">
    <source>
        <dbReference type="Proteomes" id="UP000824160"/>
    </source>
</evidence>
<gene>
    <name evidence="1" type="ORF">IAC43_02520</name>
</gene>
<evidence type="ECO:0000313" key="1">
    <source>
        <dbReference type="EMBL" id="HIT94037.1"/>
    </source>
</evidence>
<dbReference type="EMBL" id="DVLW01000069">
    <property type="protein sequence ID" value="HIT94037.1"/>
    <property type="molecule type" value="Genomic_DNA"/>
</dbReference>
<dbReference type="GO" id="GO:0016787">
    <property type="term" value="F:hydrolase activity"/>
    <property type="evidence" value="ECO:0007669"/>
    <property type="project" value="UniProtKB-KW"/>
</dbReference>
<reference evidence="1" key="2">
    <citation type="journal article" date="2021" name="PeerJ">
        <title>Extensive microbial diversity within the chicken gut microbiome revealed by metagenomics and culture.</title>
        <authorList>
            <person name="Gilroy R."/>
            <person name="Ravi A."/>
            <person name="Getino M."/>
            <person name="Pursley I."/>
            <person name="Horton D.L."/>
            <person name="Alikhan N.F."/>
            <person name="Baker D."/>
            <person name="Gharbi K."/>
            <person name="Hall N."/>
            <person name="Watson M."/>
            <person name="Adriaenssens E.M."/>
            <person name="Foster-Nyarko E."/>
            <person name="Jarju S."/>
            <person name="Secka A."/>
            <person name="Antonio M."/>
            <person name="Oren A."/>
            <person name="Chaudhuri R.R."/>
            <person name="La Ragione R."/>
            <person name="Hildebrand F."/>
            <person name="Pallen M.J."/>
        </authorList>
    </citation>
    <scope>NUCLEOTIDE SEQUENCE</scope>
    <source>
        <strain evidence="1">ChiBcec7-5410</strain>
    </source>
</reference>
<dbReference type="Pfam" id="PF14196">
    <property type="entry name" value="ATC_hydrolase"/>
    <property type="match status" value="1"/>
</dbReference>